<dbReference type="InterPro" id="IPR036890">
    <property type="entry name" value="HATPase_C_sf"/>
</dbReference>
<dbReference type="Proteomes" id="UP000219439">
    <property type="component" value="Unassembled WGS sequence"/>
</dbReference>
<dbReference type="CDD" id="cd00075">
    <property type="entry name" value="HATPase"/>
    <property type="match status" value="1"/>
</dbReference>
<comment type="subcellular location">
    <subcellularLocation>
        <location evidence="2">Membrane</location>
    </subcellularLocation>
</comment>
<evidence type="ECO:0000259" key="12">
    <source>
        <dbReference type="PROSITE" id="PS50109"/>
    </source>
</evidence>
<evidence type="ECO:0000256" key="4">
    <source>
        <dbReference type="ARBA" id="ARBA00022553"/>
    </source>
</evidence>
<dbReference type="Gene3D" id="6.10.340.10">
    <property type="match status" value="1"/>
</dbReference>
<evidence type="ECO:0000256" key="3">
    <source>
        <dbReference type="ARBA" id="ARBA00012438"/>
    </source>
</evidence>
<protein>
    <recommendedName>
        <fullName evidence="3">histidine kinase</fullName>
        <ecNumber evidence="3">2.7.13.3</ecNumber>
    </recommendedName>
</protein>
<dbReference type="PANTHER" id="PTHR45436:SF8">
    <property type="entry name" value="HISTIDINE KINASE"/>
    <property type="match status" value="1"/>
</dbReference>
<keyword evidence="10 11" id="KW-0472">Membrane</keyword>
<gene>
    <name evidence="14" type="ORF">SAMN06265368_1050</name>
</gene>
<dbReference type="SUPFAM" id="SSF47384">
    <property type="entry name" value="Homodimeric domain of signal transducing histidine kinase"/>
    <property type="match status" value="1"/>
</dbReference>
<dbReference type="OrthoDB" id="9815202at2"/>
<evidence type="ECO:0000256" key="7">
    <source>
        <dbReference type="ARBA" id="ARBA00022777"/>
    </source>
</evidence>
<evidence type="ECO:0000256" key="2">
    <source>
        <dbReference type="ARBA" id="ARBA00004370"/>
    </source>
</evidence>
<dbReference type="Gene3D" id="3.30.565.10">
    <property type="entry name" value="Histidine kinase-like ATPase, C-terminal domain"/>
    <property type="match status" value="1"/>
</dbReference>
<dbReference type="CDD" id="cd00082">
    <property type="entry name" value="HisKA"/>
    <property type="match status" value="1"/>
</dbReference>
<evidence type="ECO:0000313" key="15">
    <source>
        <dbReference type="Proteomes" id="UP000219439"/>
    </source>
</evidence>
<evidence type="ECO:0000256" key="8">
    <source>
        <dbReference type="ARBA" id="ARBA00022989"/>
    </source>
</evidence>
<keyword evidence="6 11" id="KW-0812">Transmembrane</keyword>
<keyword evidence="8 11" id="KW-1133">Transmembrane helix</keyword>
<evidence type="ECO:0000256" key="5">
    <source>
        <dbReference type="ARBA" id="ARBA00022679"/>
    </source>
</evidence>
<dbReference type="PANTHER" id="PTHR45436">
    <property type="entry name" value="SENSOR HISTIDINE KINASE YKOH"/>
    <property type="match status" value="1"/>
</dbReference>
<dbReference type="RefSeq" id="WP_097152299.1">
    <property type="nucleotide sequence ID" value="NZ_OBEL01000001.1"/>
</dbReference>
<evidence type="ECO:0000256" key="11">
    <source>
        <dbReference type="SAM" id="Phobius"/>
    </source>
</evidence>
<dbReference type="PROSITE" id="PS50109">
    <property type="entry name" value="HIS_KIN"/>
    <property type="match status" value="1"/>
</dbReference>
<comment type="catalytic activity">
    <reaction evidence="1">
        <text>ATP + protein L-histidine = ADP + protein N-phospho-L-histidine.</text>
        <dbReference type="EC" id="2.7.13.3"/>
    </reaction>
</comment>
<dbReference type="Pfam" id="PF02518">
    <property type="entry name" value="HATPase_c"/>
    <property type="match status" value="1"/>
</dbReference>
<evidence type="ECO:0000256" key="1">
    <source>
        <dbReference type="ARBA" id="ARBA00000085"/>
    </source>
</evidence>
<sequence length="455" mass="49800">MPLVNPVSANPFKLAFHVVLLFLGMLVLIGFLIFSVVTAALEGELRAQSEEEIILFTEIFENEGRDGLIKALRALSSGFEPQEHAVGLFDESLNRIEGNISLAPDFVGWRKVTLRLLRSGDKELPFHAKAVKLESFRLIVGRSSRIITGTQTQLLIWLGLSAIILSIGTLILGWLSSKKSAQKLDAMDQALGAFSQGDMNARIKVIENQDQIDAIALKMNTNIEQLSDLVTSMRTTASAIAHDLKTPLSHAQIALFEAIDACEQGQDPSPILTNALGEIDQLNQTFDTILRISHIKAQTDRSHFKRADLWSLIDKITDLYEPVLSDAGDYLLIPTYSERSAPAFISCDTGMVEQLLVNLLKNAQVHTPSGTNIAVSVKPFEDRINLSIEDDGPGIPANKLETILKPFERLDVARTKPGNGLGLALVAAIAKQHKADLKLENASPGLRIIVSFSKL</sequence>
<dbReference type="SMART" id="SM00387">
    <property type="entry name" value="HATPase_c"/>
    <property type="match status" value="1"/>
</dbReference>
<feature type="domain" description="Histidine kinase" evidence="12">
    <location>
        <begin position="239"/>
        <end position="455"/>
    </location>
</feature>
<dbReference type="InterPro" id="IPR003661">
    <property type="entry name" value="HisK_dim/P_dom"/>
</dbReference>
<proteinExistence type="predicted"/>
<feature type="transmembrane region" description="Helical" evidence="11">
    <location>
        <begin position="14"/>
        <end position="41"/>
    </location>
</feature>
<dbReference type="PROSITE" id="PS50885">
    <property type="entry name" value="HAMP"/>
    <property type="match status" value="1"/>
</dbReference>
<dbReference type="InterPro" id="IPR005467">
    <property type="entry name" value="His_kinase_dom"/>
</dbReference>
<dbReference type="InterPro" id="IPR036097">
    <property type="entry name" value="HisK_dim/P_sf"/>
</dbReference>
<dbReference type="GO" id="GO:0005886">
    <property type="term" value="C:plasma membrane"/>
    <property type="evidence" value="ECO:0007669"/>
    <property type="project" value="TreeGrafter"/>
</dbReference>
<dbReference type="GO" id="GO:0000155">
    <property type="term" value="F:phosphorelay sensor kinase activity"/>
    <property type="evidence" value="ECO:0007669"/>
    <property type="project" value="InterPro"/>
</dbReference>
<keyword evidence="9" id="KW-0902">Two-component regulatory system</keyword>
<keyword evidence="7 14" id="KW-0418">Kinase</keyword>
<dbReference type="EMBL" id="OBEL01000001">
    <property type="protein sequence ID" value="SNZ07522.1"/>
    <property type="molecule type" value="Genomic_DNA"/>
</dbReference>
<dbReference type="PRINTS" id="PR00344">
    <property type="entry name" value="BCTRLSENSOR"/>
</dbReference>
<reference evidence="14 15" key="1">
    <citation type="submission" date="2017-09" db="EMBL/GenBank/DDBJ databases">
        <authorList>
            <person name="Ehlers B."/>
            <person name="Leendertz F.H."/>
        </authorList>
    </citation>
    <scope>NUCLEOTIDE SEQUENCE [LARGE SCALE GENOMIC DNA]</scope>
    <source>
        <strain evidence="14 15">DSM 18289</strain>
    </source>
</reference>
<evidence type="ECO:0000256" key="9">
    <source>
        <dbReference type="ARBA" id="ARBA00023012"/>
    </source>
</evidence>
<keyword evidence="5" id="KW-0808">Transferase</keyword>
<keyword evidence="15" id="KW-1185">Reference proteome</keyword>
<feature type="domain" description="HAMP" evidence="13">
    <location>
        <begin position="178"/>
        <end position="231"/>
    </location>
</feature>
<feature type="transmembrane region" description="Helical" evidence="11">
    <location>
        <begin position="154"/>
        <end position="175"/>
    </location>
</feature>
<dbReference type="InterPro" id="IPR004358">
    <property type="entry name" value="Sig_transdc_His_kin-like_C"/>
</dbReference>
<dbReference type="InterPro" id="IPR003660">
    <property type="entry name" value="HAMP_dom"/>
</dbReference>
<dbReference type="AlphaFoldDB" id="A0A285NDF4"/>
<keyword evidence="4" id="KW-0597">Phosphoprotein</keyword>
<dbReference type="SMART" id="SM00388">
    <property type="entry name" value="HisKA"/>
    <property type="match status" value="1"/>
</dbReference>
<accession>A0A285NDF4</accession>
<organism evidence="14 15">
    <name type="scientific">Cohaesibacter gelatinilyticus</name>
    <dbReference type="NCBI Taxonomy" id="372072"/>
    <lineage>
        <taxon>Bacteria</taxon>
        <taxon>Pseudomonadati</taxon>
        <taxon>Pseudomonadota</taxon>
        <taxon>Alphaproteobacteria</taxon>
        <taxon>Hyphomicrobiales</taxon>
        <taxon>Cohaesibacteraceae</taxon>
    </lineage>
</organism>
<dbReference type="SUPFAM" id="SSF55874">
    <property type="entry name" value="ATPase domain of HSP90 chaperone/DNA topoisomerase II/histidine kinase"/>
    <property type="match status" value="1"/>
</dbReference>
<name>A0A285NDF4_9HYPH</name>
<dbReference type="InterPro" id="IPR050428">
    <property type="entry name" value="TCS_sensor_his_kinase"/>
</dbReference>
<evidence type="ECO:0000259" key="13">
    <source>
        <dbReference type="PROSITE" id="PS50885"/>
    </source>
</evidence>
<evidence type="ECO:0000256" key="6">
    <source>
        <dbReference type="ARBA" id="ARBA00022692"/>
    </source>
</evidence>
<dbReference type="InterPro" id="IPR003594">
    <property type="entry name" value="HATPase_dom"/>
</dbReference>
<evidence type="ECO:0000256" key="10">
    <source>
        <dbReference type="ARBA" id="ARBA00023136"/>
    </source>
</evidence>
<dbReference type="EC" id="2.7.13.3" evidence="3"/>
<evidence type="ECO:0000313" key="14">
    <source>
        <dbReference type="EMBL" id="SNZ07522.1"/>
    </source>
</evidence>